<name>A0A8K0KIY8_LADFU</name>
<gene>
    <name evidence="3" type="ORF">J437_LFUL008936</name>
</gene>
<feature type="domain" description="DUF5641" evidence="1">
    <location>
        <begin position="137"/>
        <end position="166"/>
    </location>
</feature>
<comment type="caution">
    <text evidence="3">The sequence shown here is derived from an EMBL/GenBank/DDBJ whole genome shotgun (WGS) entry which is preliminary data.</text>
</comment>
<feature type="domain" description="DUF7041" evidence="2">
    <location>
        <begin position="16"/>
        <end position="76"/>
    </location>
</feature>
<proteinExistence type="predicted"/>
<protein>
    <submittedName>
        <fullName evidence="3">Uncharacterized protein</fullName>
    </submittedName>
</protein>
<dbReference type="AlphaFoldDB" id="A0A8K0KIY8"/>
<dbReference type="OrthoDB" id="6260718at2759"/>
<reference evidence="3" key="1">
    <citation type="submission" date="2013-04" db="EMBL/GenBank/DDBJ databases">
        <authorList>
            <person name="Qu J."/>
            <person name="Murali S.C."/>
            <person name="Bandaranaike D."/>
            <person name="Bellair M."/>
            <person name="Blankenburg K."/>
            <person name="Chao H."/>
            <person name="Dinh H."/>
            <person name="Doddapaneni H."/>
            <person name="Downs B."/>
            <person name="Dugan-Rocha S."/>
            <person name="Elkadiri S."/>
            <person name="Gnanaolivu R.D."/>
            <person name="Hernandez B."/>
            <person name="Javaid M."/>
            <person name="Jayaseelan J.C."/>
            <person name="Lee S."/>
            <person name="Li M."/>
            <person name="Ming W."/>
            <person name="Munidasa M."/>
            <person name="Muniz J."/>
            <person name="Nguyen L."/>
            <person name="Ongeri F."/>
            <person name="Osuji N."/>
            <person name="Pu L.-L."/>
            <person name="Puazo M."/>
            <person name="Qu C."/>
            <person name="Quiroz J."/>
            <person name="Raj R."/>
            <person name="Weissenberger G."/>
            <person name="Xin Y."/>
            <person name="Zou X."/>
            <person name="Han Y."/>
            <person name="Richards S."/>
            <person name="Worley K."/>
            <person name="Muzny D."/>
            <person name="Gibbs R."/>
        </authorList>
    </citation>
    <scope>NUCLEOTIDE SEQUENCE</scope>
    <source>
        <strain evidence="3">Sampled in the wild</strain>
    </source>
</reference>
<dbReference type="InterPro" id="IPR040676">
    <property type="entry name" value="DUF5641"/>
</dbReference>
<evidence type="ECO:0000313" key="3">
    <source>
        <dbReference type="EMBL" id="KAG8233173.1"/>
    </source>
</evidence>
<evidence type="ECO:0000259" key="1">
    <source>
        <dbReference type="Pfam" id="PF18701"/>
    </source>
</evidence>
<dbReference type="InterPro" id="IPR055469">
    <property type="entry name" value="DUF7041"/>
</dbReference>
<dbReference type="Pfam" id="PF18701">
    <property type="entry name" value="DUF5641"/>
    <property type="match status" value="1"/>
</dbReference>
<organism evidence="3 4">
    <name type="scientific">Ladona fulva</name>
    <name type="common">Scarce chaser dragonfly</name>
    <name type="synonym">Libellula fulva</name>
    <dbReference type="NCBI Taxonomy" id="123851"/>
    <lineage>
        <taxon>Eukaryota</taxon>
        <taxon>Metazoa</taxon>
        <taxon>Ecdysozoa</taxon>
        <taxon>Arthropoda</taxon>
        <taxon>Hexapoda</taxon>
        <taxon>Insecta</taxon>
        <taxon>Pterygota</taxon>
        <taxon>Palaeoptera</taxon>
        <taxon>Odonata</taxon>
        <taxon>Epiprocta</taxon>
        <taxon>Anisoptera</taxon>
        <taxon>Libelluloidea</taxon>
        <taxon>Libellulidae</taxon>
        <taxon>Ladona</taxon>
    </lineage>
</organism>
<sequence>MATSQSANVGLFSVRVPPFITEEPSFWFAQLEGQFSLINITEDSAKFWTTVALLNSRASLEAKDIITNPPSENKYEPDITTDQIPALKRWKASSKCFSTIGNVGRESICRLFNHGVNGHNQQRTSRSGISCYYVQKIPHHWPLARVVATHPGDDNRVRVVTVKTAWKSWGSRCGLAAGTRLLTTALDRAHHQE</sequence>
<evidence type="ECO:0000259" key="2">
    <source>
        <dbReference type="Pfam" id="PF23055"/>
    </source>
</evidence>
<evidence type="ECO:0000313" key="4">
    <source>
        <dbReference type="Proteomes" id="UP000792457"/>
    </source>
</evidence>
<keyword evidence="4" id="KW-1185">Reference proteome</keyword>
<dbReference type="PANTHER" id="PTHR33327:SF3">
    <property type="entry name" value="RNA-DIRECTED DNA POLYMERASE"/>
    <property type="match status" value="1"/>
</dbReference>
<reference evidence="3" key="2">
    <citation type="submission" date="2017-10" db="EMBL/GenBank/DDBJ databases">
        <title>Ladona fulva Genome sequencing and assembly.</title>
        <authorList>
            <person name="Murali S."/>
            <person name="Richards S."/>
            <person name="Bandaranaike D."/>
            <person name="Bellair M."/>
            <person name="Blankenburg K."/>
            <person name="Chao H."/>
            <person name="Dinh H."/>
            <person name="Doddapaneni H."/>
            <person name="Dugan-Rocha S."/>
            <person name="Elkadiri S."/>
            <person name="Gnanaolivu R."/>
            <person name="Hernandez B."/>
            <person name="Skinner E."/>
            <person name="Javaid M."/>
            <person name="Lee S."/>
            <person name="Li M."/>
            <person name="Ming W."/>
            <person name="Munidasa M."/>
            <person name="Muniz J."/>
            <person name="Nguyen L."/>
            <person name="Hughes D."/>
            <person name="Osuji N."/>
            <person name="Pu L.-L."/>
            <person name="Puazo M."/>
            <person name="Qu C."/>
            <person name="Quiroz J."/>
            <person name="Raj R."/>
            <person name="Weissenberger G."/>
            <person name="Xin Y."/>
            <person name="Zou X."/>
            <person name="Han Y."/>
            <person name="Worley K."/>
            <person name="Muzny D."/>
            <person name="Gibbs R."/>
        </authorList>
    </citation>
    <scope>NUCLEOTIDE SEQUENCE</scope>
    <source>
        <strain evidence="3">Sampled in the wild</strain>
    </source>
</reference>
<dbReference type="PANTHER" id="PTHR33327">
    <property type="entry name" value="ENDONUCLEASE"/>
    <property type="match status" value="1"/>
</dbReference>
<dbReference type="EMBL" id="KZ308693">
    <property type="protein sequence ID" value="KAG8233173.1"/>
    <property type="molecule type" value="Genomic_DNA"/>
</dbReference>
<dbReference type="Pfam" id="PF23055">
    <property type="entry name" value="DUF7041"/>
    <property type="match status" value="1"/>
</dbReference>
<dbReference type="Proteomes" id="UP000792457">
    <property type="component" value="Unassembled WGS sequence"/>
</dbReference>
<accession>A0A8K0KIY8</accession>